<dbReference type="AlphaFoldDB" id="A0A9W6LTV1"/>
<feature type="transmembrane region" description="Helical" evidence="1">
    <location>
        <begin position="66"/>
        <end position="83"/>
    </location>
</feature>
<feature type="transmembrane region" description="Helical" evidence="1">
    <location>
        <begin position="307"/>
        <end position="326"/>
    </location>
</feature>
<feature type="transmembrane region" description="Helical" evidence="1">
    <location>
        <begin position="276"/>
        <end position="295"/>
    </location>
</feature>
<evidence type="ECO:0000256" key="1">
    <source>
        <dbReference type="SAM" id="Phobius"/>
    </source>
</evidence>
<proteinExistence type="predicted"/>
<dbReference type="InterPro" id="IPR010266">
    <property type="entry name" value="NnrS"/>
</dbReference>
<feature type="transmembrane region" description="Helical" evidence="1">
    <location>
        <begin position="366"/>
        <end position="390"/>
    </location>
</feature>
<gene>
    <name evidence="2" type="ORF">LMG27198_38880</name>
</gene>
<feature type="transmembrane region" description="Helical" evidence="1">
    <location>
        <begin position="119"/>
        <end position="138"/>
    </location>
</feature>
<feature type="transmembrane region" description="Helical" evidence="1">
    <location>
        <begin position="16"/>
        <end position="46"/>
    </location>
</feature>
<protein>
    <submittedName>
        <fullName evidence="2">Protein NnrS</fullName>
    </submittedName>
</protein>
<accession>A0A9W6LTV1</accession>
<dbReference type="Pfam" id="PF05940">
    <property type="entry name" value="NnrS"/>
    <property type="match status" value="1"/>
</dbReference>
<dbReference type="Proteomes" id="UP001144323">
    <property type="component" value="Unassembled WGS sequence"/>
</dbReference>
<comment type="caution">
    <text evidence="2">The sequence shown here is derived from an EMBL/GenBank/DDBJ whole genome shotgun (WGS) entry which is preliminary data.</text>
</comment>
<name>A0A9W6LTV1_9HYPH</name>
<sequence length="399" mass="42523">MPPVPRYRFQVSQSRLAIFLSAGFRPFFLSAALWAAVGLPLSVAYLEAAAELPTRFPPSIWHAHEMAFGFGGAIVAGFLLTAIPNWTGRMPLQGPPLAGLVALWFLGRIAVLISRSMPAGLSAALDLAFPAVFIYVVAREIAAGRNWRNLPMVAALALLFIGNLLTHLKTMEIAETGLIGAHMGVATLVMLVALVGGRITPSFTRNWLAKTAPGEDQPSPFGALDRFALAATLVALVAWVAFPDTTPTAVLQIVAGAALFLRLLRWRGARVRGEPLLFVLHLGYAWVAFGLLLMGANEIFSFMDSTATLHALTAGAIGTMTLAVMTRATRGHTGRPLVADRGTAAIYAAITLAALLRVLAPFTGDYYFVALAAAAAMWSLAYGFFALLYFGMLTGPRAV</sequence>
<keyword evidence="1" id="KW-1133">Transmembrane helix</keyword>
<dbReference type="RefSeq" id="WP_281805171.1">
    <property type="nucleotide sequence ID" value="NZ_BSEC01000001.1"/>
</dbReference>
<evidence type="ECO:0000313" key="3">
    <source>
        <dbReference type="Proteomes" id="UP001144323"/>
    </source>
</evidence>
<feature type="transmembrane region" description="Helical" evidence="1">
    <location>
        <begin position="150"/>
        <end position="168"/>
    </location>
</feature>
<keyword evidence="1" id="KW-0812">Transmembrane</keyword>
<feature type="transmembrane region" description="Helical" evidence="1">
    <location>
        <begin position="180"/>
        <end position="200"/>
    </location>
</feature>
<dbReference type="EMBL" id="BSEC01000001">
    <property type="protein sequence ID" value="GLI94896.1"/>
    <property type="molecule type" value="Genomic_DNA"/>
</dbReference>
<feature type="transmembrane region" description="Helical" evidence="1">
    <location>
        <begin position="248"/>
        <end position="264"/>
    </location>
</feature>
<feature type="transmembrane region" description="Helical" evidence="1">
    <location>
        <begin position="338"/>
        <end position="360"/>
    </location>
</feature>
<reference evidence="2" key="1">
    <citation type="journal article" date="2023" name="Int. J. Syst. Evol. Microbiol.">
        <title>Methylocystis iwaonis sp. nov., a type II methane-oxidizing bacterium from surface soil of a rice paddy field in Japan, and emended description of the genus Methylocystis (ex Whittenbury et al. 1970) Bowman et al. 1993.</title>
        <authorList>
            <person name="Kaise H."/>
            <person name="Sawadogo J.B."/>
            <person name="Alam M.S."/>
            <person name="Ueno C."/>
            <person name="Dianou D."/>
            <person name="Shinjo R."/>
            <person name="Asakawa S."/>
        </authorList>
    </citation>
    <scope>NUCLEOTIDE SEQUENCE</scope>
    <source>
        <strain evidence="2">LMG27198</strain>
    </source>
</reference>
<keyword evidence="3" id="KW-1185">Reference proteome</keyword>
<organism evidence="2 3">
    <name type="scientific">Methylocystis echinoides</name>
    <dbReference type="NCBI Taxonomy" id="29468"/>
    <lineage>
        <taxon>Bacteria</taxon>
        <taxon>Pseudomonadati</taxon>
        <taxon>Pseudomonadota</taxon>
        <taxon>Alphaproteobacteria</taxon>
        <taxon>Hyphomicrobiales</taxon>
        <taxon>Methylocystaceae</taxon>
        <taxon>Methylocystis</taxon>
    </lineage>
</organism>
<feature type="transmembrane region" description="Helical" evidence="1">
    <location>
        <begin position="95"/>
        <end position="113"/>
    </location>
</feature>
<keyword evidence="1" id="KW-0472">Membrane</keyword>
<feature type="transmembrane region" description="Helical" evidence="1">
    <location>
        <begin position="221"/>
        <end position="242"/>
    </location>
</feature>
<evidence type="ECO:0000313" key="2">
    <source>
        <dbReference type="EMBL" id="GLI94896.1"/>
    </source>
</evidence>